<name>A0ABY7AT43_9ALTE</name>
<keyword evidence="4" id="KW-1185">Reference proteome</keyword>
<evidence type="ECO:0000259" key="2">
    <source>
        <dbReference type="Pfam" id="PF06439"/>
    </source>
</evidence>
<reference evidence="3" key="1">
    <citation type="submission" date="2022-10" db="EMBL/GenBank/DDBJ databases">
        <title>Catenovulum adriacola sp. nov. isolated in the Harbour of Susak.</title>
        <authorList>
            <person name="Schoch T."/>
            <person name="Reich S.J."/>
            <person name="Stoeferle S."/>
            <person name="Flaiz M."/>
            <person name="Kazda M."/>
            <person name="Riedel C.U."/>
            <person name="Duerre P."/>
        </authorList>
    </citation>
    <scope>NUCLEOTIDE SEQUENCE</scope>
    <source>
        <strain evidence="3">TS8</strain>
        <plasmid evidence="3">pCadTS8_2</plasmid>
    </source>
</reference>
<geneLocation type="plasmid" evidence="3 4">
    <name>pCadTS8_2</name>
</geneLocation>
<dbReference type="Pfam" id="PF06439">
    <property type="entry name" value="3keto-disac_hyd"/>
    <property type="match status" value="1"/>
</dbReference>
<accession>A0ABY7AT43</accession>
<evidence type="ECO:0000256" key="1">
    <source>
        <dbReference type="SAM" id="SignalP"/>
    </source>
</evidence>
<proteinExistence type="predicted"/>
<feature type="chain" id="PRO_5046408170" evidence="1">
    <location>
        <begin position="24"/>
        <end position="291"/>
    </location>
</feature>
<feature type="domain" description="3-keto-alpha-glucoside-1,2-lyase/3-keto-2-hydroxy-glucal hydratase" evidence="2">
    <location>
        <begin position="94"/>
        <end position="274"/>
    </location>
</feature>
<dbReference type="InterPro" id="IPR010496">
    <property type="entry name" value="AL/BT2_dom"/>
</dbReference>
<keyword evidence="3" id="KW-0614">Plasmid</keyword>
<gene>
    <name evidence="3" type="ORF">OLW01_17000</name>
</gene>
<evidence type="ECO:0000313" key="3">
    <source>
        <dbReference type="EMBL" id="WAJ72428.1"/>
    </source>
</evidence>
<organism evidence="3 4">
    <name type="scientific">Catenovulum adriaticum</name>
    <dbReference type="NCBI Taxonomy" id="2984846"/>
    <lineage>
        <taxon>Bacteria</taxon>
        <taxon>Pseudomonadati</taxon>
        <taxon>Pseudomonadota</taxon>
        <taxon>Gammaproteobacteria</taxon>
        <taxon>Alteromonadales</taxon>
        <taxon>Alteromonadaceae</taxon>
        <taxon>Catenovulum</taxon>
    </lineage>
</organism>
<evidence type="ECO:0000313" key="4">
    <source>
        <dbReference type="Proteomes" id="UP001163726"/>
    </source>
</evidence>
<keyword evidence="1" id="KW-0732">Signal</keyword>
<feature type="signal peptide" evidence="1">
    <location>
        <begin position="1"/>
        <end position="23"/>
    </location>
</feature>
<dbReference type="RefSeq" id="WP_268077229.1">
    <property type="nucleotide sequence ID" value="NZ_CP109967.1"/>
</dbReference>
<dbReference type="Proteomes" id="UP001163726">
    <property type="component" value="Plasmid pCadTS8_2"/>
</dbReference>
<dbReference type="EMBL" id="CP109967">
    <property type="protein sequence ID" value="WAJ72428.1"/>
    <property type="molecule type" value="Genomic_DNA"/>
</dbReference>
<sequence>MKAKLIKVSASLLLTLTSLQLHAKTDDWQYLLDNNLSQWEVWMGIPHSSVKGLPDNTFTASNLNQHGTPTNALGLNNDPKNVVSVQQINGEPVLSITGEIYAGLTTLKQYENYHLSLLVKWGDKKWAPRLKAKKDSGLLFHCQGPHGAFWKVWKACHELQIQETDFGDYIPLSGPQADFKGELKNDKMTYQPNGKNLVPAKGYIHAAYEPDFENGKWNRVELFTLNDKAVFVVNDYVVMVIENSKDKDDNPLTQGQLQLQSEGAEVYYKDIKLRPINQWPEDIKRLANFAN</sequence>
<dbReference type="Gene3D" id="2.60.120.560">
    <property type="entry name" value="Exo-inulinase, domain 1"/>
    <property type="match status" value="1"/>
</dbReference>
<protein>
    <submittedName>
        <fullName evidence="3">DUF1080 domain-containing protein</fullName>
    </submittedName>
</protein>